<gene>
    <name evidence="8" type="ORF">LTR62_006215</name>
</gene>
<feature type="compositionally biased region" description="Basic and acidic residues" evidence="6">
    <location>
        <begin position="322"/>
        <end position="337"/>
    </location>
</feature>
<dbReference type="PANTHER" id="PTHR45644">
    <property type="entry name" value="AAA ATPASE, PUTATIVE (AFU_ORTHOLOGUE AFUA_2G12920)-RELATED-RELATED"/>
    <property type="match status" value="1"/>
</dbReference>
<dbReference type="InterPro" id="IPR027417">
    <property type="entry name" value="P-loop_NTPase"/>
</dbReference>
<evidence type="ECO:0000256" key="1">
    <source>
        <dbReference type="ARBA" id="ARBA00004572"/>
    </source>
</evidence>
<organism evidence="8 9">
    <name type="scientific">Meristemomyces frigidus</name>
    <dbReference type="NCBI Taxonomy" id="1508187"/>
    <lineage>
        <taxon>Eukaryota</taxon>
        <taxon>Fungi</taxon>
        <taxon>Dikarya</taxon>
        <taxon>Ascomycota</taxon>
        <taxon>Pezizomycotina</taxon>
        <taxon>Dothideomycetes</taxon>
        <taxon>Dothideomycetidae</taxon>
        <taxon>Mycosphaerellales</taxon>
        <taxon>Teratosphaeriaceae</taxon>
        <taxon>Meristemomyces</taxon>
    </lineage>
</organism>
<feature type="region of interest" description="Disordered" evidence="6">
    <location>
        <begin position="597"/>
        <end position="631"/>
    </location>
</feature>
<dbReference type="SMART" id="SM00382">
    <property type="entry name" value="AAA"/>
    <property type="match status" value="1"/>
</dbReference>
<keyword evidence="4" id="KW-0067">ATP-binding</keyword>
<feature type="region of interest" description="Disordered" evidence="6">
    <location>
        <begin position="1"/>
        <end position="138"/>
    </location>
</feature>
<accession>A0AAN7TCE7</accession>
<feature type="compositionally biased region" description="Basic and acidic residues" evidence="6">
    <location>
        <begin position="848"/>
        <end position="860"/>
    </location>
</feature>
<protein>
    <recommendedName>
        <fullName evidence="7">AAA+ ATPase domain-containing protein</fullName>
    </recommendedName>
</protein>
<dbReference type="GO" id="GO:0005524">
    <property type="term" value="F:ATP binding"/>
    <property type="evidence" value="ECO:0007669"/>
    <property type="project" value="UniProtKB-KW"/>
</dbReference>
<dbReference type="InterPro" id="IPR003960">
    <property type="entry name" value="ATPase_AAA_CS"/>
</dbReference>
<feature type="region of interest" description="Disordered" evidence="6">
    <location>
        <begin position="263"/>
        <end position="341"/>
    </location>
</feature>
<feature type="compositionally biased region" description="Acidic residues" evidence="6">
    <location>
        <begin position="457"/>
        <end position="478"/>
    </location>
</feature>
<feature type="compositionally biased region" description="Polar residues" evidence="6">
    <location>
        <begin position="597"/>
        <end position="606"/>
    </location>
</feature>
<evidence type="ECO:0000256" key="4">
    <source>
        <dbReference type="ARBA" id="ARBA00022840"/>
    </source>
</evidence>
<keyword evidence="2" id="KW-0547">Nucleotide-binding</keyword>
<evidence type="ECO:0000313" key="8">
    <source>
        <dbReference type="EMBL" id="KAK5110219.1"/>
    </source>
</evidence>
<evidence type="ECO:0000256" key="6">
    <source>
        <dbReference type="SAM" id="MobiDB-lite"/>
    </source>
</evidence>
<evidence type="ECO:0000256" key="2">
    <source>
        <dbReference type="ARBA" id="ARBA00022741"/>
    </source>
</evidence>
<dbReference type="Gene3D" id="1.10.8.60">
    <property type="match status" value="1"/>
</dbReference>
<evidence type="ECO:0000313" key="9">
    <source>
        <dbReference type="Proteomes" id="UP001310890"/>
    </source>
</evidence>
<keyword evidence="3" id="KW-1000">Mitochondrion outer membrane</keyword>
<dbReference type="InterPro" id="IPR003959">
    <property type="entry name" value="ATPase_AAA_core"/>
</dbReference>
<feature type="compositionally biased region" description="Low complexity" evidence="6">
    <location>
        <begin position="615"/>
        <end position="630"/>
    </location>
</feature>
<dbReference type="Pfam" id="PF00004">
    <property type="entry name" value="AAA"/>
    <property type="match status" value="1"/>
</dbReference>
<proteinExistence type="predicted"/>
<dbReference type="InterPro" id="IPR003593">
    <property type="entry name" value="AAA+_ATPase"/>
</dbReference>
<sequence length="1214" mass="132220">MRSLVRQSARLASQGRSSSANRVRQASIPRQTAAQQVRCFNNSVRRREDARPPHGNDENHWIEQRREEESRAAGPREAEEPGVEQRRDEERRSTVPGQAEDSSVPEEAPKVNSEARRTGRMSLRKLRERERKSGVAEVPKPPPIPAWFLKHNVFLVTDTPSGQKKEVLRCVDVETGHTLFSLPYYEPAEPRMTTIIRGMEVDVSCLGLQKDALSGLPDHGREETLIHNLQIQRAKKQHEIDVEGLAELLVALPNEMQEEILRREAVEGSSGKGKAGKTEESSVKDAKSSDRKRTSKPAAVSGMPDSFFNQKFGAQLSPSGSDDPRFEDSHPGRDSSEHCPPFSWVSLEAETAVRAALSMGGGAQQATSWASSRVDVSLHCPDGDSHDLMDGFVKDLGHTVGADVIRLDANDFEELAGEYVGSGQDAPGSLATLGYDVFNGYVASSVKDTPMFGNSNAEEDEFDMDEDEDEFDEDEDAEENRGGPPGFSNIEELRKALGDRRGQLGKMLSGVGIAHVHIGKPPSMMGGNPGAPPGFMFADAPKESMSFDDARLKALLDGLINAGRRKRIDAPQSTLAVEKRIQAFHPRMARALASHLETSAKATGSSHIKLEAGSEEPSASASPATSGEASRSTIIHVRELADLQNSGRSSAGPDIIRCLAQVVEKRRRSGESVVIVGTTAQSAQTSFFMPQSSHSREQSFRTISVPPLYLASVAESKTLEAAMSPLSTKTFADAGGYRRILEMNLRHLQSMLRRVRPGQEVDLVGKAAQAQMALQGTYSLGEKVLTQDQVQRLVLTAVGLAETHAKADTVQPVHIALATYVTSKSDQVAQTWSSSDRASKLSRPVDAGSKDKDGSGENKKSGQSKVEQIKGNCNQHEGRLLAGVVDAKNIKTEFGDVHAPSETIEALKTLTSLSLLRPEAFKYGVLANDRLPGLLLYGPPGTGKTLLAKAVAKESKATVLEVTGAQIYEKYVGEGEKMVRAVFSLAKKLSPCVVFIDEADAIFGSRGNAGNRNTHREIINQFLREWDGMDDRGVFVMVATNRPFDLDDAVLRRLPRRLLIDLPIAKDRESILRIHLTNEVLDPSVSLASLADRTPFYSGSDLKNLCVSAALACVREENALQLSDPQVNLPEKRVLEQKHFDQGVREISASISEDMGTLTSIRKFDEQFGDRRGRKKKSGYGFAPGGEVGRDERDVLVRPPPVVDSGSPATGTPP</sequence>
<dbReference type="EMBL" id="JAVRRL010000052">
    <property type="protein sequence ID" value="KAK5110219.1"/>
    <property type="molecule type" value="Genomic_DNA"/>
</dbReference>
<comment type="caution">
    <text evidence="8">The sequence shown here is derived from an EMBL/GenBank/DDBJ whole genome shotgun (WGS) entry which is preliminary data.</text>
</comment>
<name>A0AAN7TCE7_9PEZI</name>
<feature type="compositionally biased region" description="Basic and acidic residues" evidence="6">
    <location>
        <begin position="45"/>
        <end position="93"/>
    </location>
</feature>
<evidence type="ECO:0000256" key="5">
    <source>
        <dbReference type="ARBA" id="ARBA00023128"/>
    </source>
</evidence>
<dbReference type="Proteomes" id="UP001310890">
    <property type="component" value="Unassembled WGS sequence"/>
</dbReference>
<dbReference type="InterPro" id="IPR041569">
    <property type="entry name" value="AAA_lid_3"/>
</dbReference>
<dbReference type="CDD" id="cd19481">
    <property type="entry name" value="RecA-like_protease"/>
    <property type="match status" value="1"/>
</dbReference>
<evidence type="ECO:0000256" key="3">
    <source>
        <dbReference type="ARBA" id="ARBA00022787"/>
    </source>
</evidence>
<dbReference type="PANTHER" id="PTHR45644:SF56">
    <property type="entry name" value="AAA ATPASE, PUTATIVE (AFU_ORTHOLOGUE AFUA_2G12920)-RELATED"/>
    <property type="match status" value="1"/>
</dbReference>
<comment type="subcellular location">
    <subcellularLocation>
        <location evidence="1">Mitochondrion outer membrane</location>
        <topology evidence="1">Single-pass membrane protein</topology>
    </subcellularLocation>
</comment>
<reference evidence="8" key="1">
    <citation type="submission" date="2023-08" db="EMBL/GenBank/DDBJ databases">
        <title>Black Yeasts Isolated from many extreme environments.</title>
        <authorList>
            <person name="Coleine C."/>
            <person name="Stajich J.E."/>
            <person name="Selbmann L."/>
        </authorList>
    </citation>
    <scope>NUCLEOTIDE SEQUENCE</scope>
    <source>
        <strain evidence="8">CCFEE 5401</strain>
    </source>
</reference>
<feature type="compositionally biased region" description="Basic and acidic residues" evidence="6">
    <location>
        <begin position="125"/>
        <end position="134"/>
    </location>
</feature>
<dbReference type="InterPro" id="IPR056027">
    <property type="entry name" value="DUF7608"/>
</dbReference>
<dbReference type="GO" id="GO:0016887">
    <property type="term" value="F:ATP hydrolysis activity"/>
    <property type="evidence" value="ECO:0007669"/>
    <property type="project" value="InterPro"/>
</dbReference>
<keyword evidence="3" id="KW-0472">Membrane</keyword>
<dbReference type="Pfam" id="PF24581">
    <property type="entry name" value="DUF7608"/>
    <property type="match status" value="1"/>
</dbReference>
<evidence type="ECO:0000259" key="7">
    <source>
        <dbReference type="SMART" id="SM00382"/>
    </source>
</evidence>
<dbReference type="SUPFAM" id="SSF52540">
    <property type="entry name" value="P-loop containing nucleoside triphosphate hydrolases"/>
    <property type="match status" value="1"/>
</dbReference>
<keyword evidence="5" id="KW-0496">Mitochondrion</keyword>
<feature type="compositionally biased region" description="Polar residues" evidence="6">
    <location>
        <begin position="10"/>
        <end position="43"/>
    </location>
</feature>
<feature type="compositionally biased region" description="Basic and acidic residues" evidence="6">
    <location>
        <begin position="276"/>
        <end position="292"/>
    </location>
</feature>
<dbReference type="Pfam" id="PF17862">
    <property type="entry name" value="AAA_lid_3"/>
    <property type="match status" value="1"/>
</dbReference>
<dbReference type="GO" id="GO:0005741">
    <property type="term" value="C:mitochondrial outer membrane"/>
    <property type="evidence" value="ECO:0007669"/>
    <property type="project" value="UniProtKB-SubCell"/>
</dbReference>
<dbReference type="Gene3D" id="3.40.50.300">
    <property type="entry name" value="P-loop containing nucleotide triphosphate hydrolases"/>
    <property type="match status" value="1"/>
</dbReference>
<dbReference type="PROSITE" id="PS00674">
    <property type="entry name" value="AAA"/>
    <property type="match status" value="1"/>
</dbReference>
<feature type="region of interest" description="Disordered" evidence="6">
    <location>
        <begin position="829"/>
        <end position="869"/>
    </location>
</feature>
<feature type="domain" description="AAA+ ATPase" evidence="7">
    <location>
        <begin position="930"/>
        <end position="1065"/>
    </location>
</feature>
<dbReference type="AlphaFoldDB" id="A0AAN7TCE7"/>
<feature type="compositionally biased region" description="Basic and acidic residues" evidence="6">
    <location>
        <begin position="107"/>
        <end position="117"/>
    </location>
</feature>
<feature type="region of interest" description="Disordered" evidence="6">
    <location>
        <begin position="450"/>
        <end position="489"/>
    </location>
</feature>
<dbReference type="InterPro" id="IPR051701">
    <property type="entry name" value="Mito_OM_Translocase_MSP1"/>
</dbReference>
<feature type="region of interest" description="Disordered" evidence="6">
    <location>
        <begin position="1169"/>
        <end position="1214"/>
    </location>
</feature>